<keyword evidence="2 5" id="KW-0812">Transmembrane</keyword>
<sequence length="360" mass="36592">MNTRSAASRTDKATDWLRRRLGRGVVLSYAAALLLPGPGLWLRRPHSLSLGASGHLSLTTAPLLLSLVLFSAGLQVPVRALATLLHHPVPLLAGLVLHLAIPLLAIPIVAFLLRRTPDTDGGSGLVTAMILIVAMPVAAGATVWTGKGVGDQPTMVGLVLASTLLSPLTIPLVTSALVPLLGGGHADALTRALHAGDGGFALVGVVLPCAVGIVCRLALPAPWLRRVLGVGVPVALVGSFLLTYVNACGALGSFLAHPRPLLLAAALAVAASVCLLSFSVGRGAARLLGLDAPAASSLTLACGMNNSSASAVLITTTLPDKPHLLLPVLAYGLLQKTAAGRVVRGQRLRAPGSHPTAHAS</sequence>
<dbReference type="GO" id="GO:0016020">
    <property type="term" value="C:membrane"/>
    <property type="evidence" value="ECO:0007669"/>
    <property type="project" value="UniProtKB-SubCell"/>
</dbReference>
<feature type="transmembrane region" description="Helical" evidence="5">
    <location>
        <begin position="89"/>
        <end position="113"/>
    </location>
</feature>
<dbReference type="InterPro" id="IPR002657">
    <property type="entry name" value="BilAc:Na_symport/Acr3"/>
</dbReference>
<organism evidence="6">
    <name type="scientific">Streptomyces sp. NBC_00119</name>
    <dbReference type="NCBI Taxonomy" id="2975659"/>
    <lineage>
        <taxon>Bacteria</taxon>
        <taxon>Bacillati</taxon>
        <taxon>Actinomycetota</taxon>
        <taxon>Actinomycetes</taxon>
        <taxon>Kitasatosporales</taxon>
        <taxon>Streptomycetaceae</taxon>
        <taxon>Streptomyces</taxon>
    </lineage>
</organism>
<dbReference type="PANTHER" id="PTHR10361:SF28">
    <property type="entry name" value="P3 PROTEIN-RELATED"/>
    <property type="match status" value="1"/>
</dbReference>
<evidence type="ECO:0000256" key="1">
    <source>
        <dbReference type="ARBA" id="ARBA00004141"/>
    </source>
</evidence>
<feature type="transmembrane region" description="Helical" evidence="5">
    <location>
        <begin position="261"/>
        <end position="280"/>
    </location>
</feature>
<feature type="transmembrane region" description="Helical" evidence="5">
    <location>
        <begin position="125"/>
        <end position="144"/>
    </location>
</feature>
<evidence type="ECO:0000256" key="3">
    <source>
        <dbReference type="ARBA" id="ARBA00022989"/>
    </source>
</evidence>
<evidence type="ECO:0000256" key="5">
    <source>
        <dbReference type="SAM" id="Phobius"/>
    </source>
</evidence>
<feature type="transmembrane region" description="Helical" evidence="5">
    <location>
        <begin position="61"/>
        <end position="82"/>
    </location>
</feature>
<dbReference type="PANTHER" id="PTHR10361">
    <property type="entry name" value="SODIUM-BILE ACID COTRANSPORTER"/>
    <property type="match status" value="1"/>
</dbReference>
<feature type="transmembrane region" description="Helical" evidence="5">
    <location>
        <begin position="198"/>
        <end position="219"/>
    </location>
</feature>
<feature type="transmembrane region" description="Helical" evidence="5">
    <location>
        <begin position="156"/>
        <end position="178"/>
    </location>
</feature>
<dbReference type="InterPro" id="IPR038770">
    <property type="entry name" value="Na+/solute_symporter_sf"/>
</dbReference>
<dbReference type="InterPro" id="IPR004710">
    <property type="entry name" value="Bilac:Na_transpt"/>
</dbReference>
<comment type="subcellular location">
    <subcellularLocation>
        <location evidence="1">Membrane</location>
        <topology evidence="1">Multi-pass membrane protein</topology>
    </subcellularLocation>
</comment>
<name>A0AAU1UMS7_9ACTN</name>
<dbReference type="AlphaFoldDB" id="A0AAU1UMS7"/>
<keyword evidence="4 5" id="KW-0472">Membrane</keyword>
<evidence type="ECO:0000256" key="4">
    <source>
        <dbReference type="ARBA" id="ARBA00023136"/>
    </source>
</evidence>
<feature type="transmembrane region" description="Helical" evidence="5">
    <location>
        <begin position="21"/>
        <end position="41"/>
    </location>
</feature>
<accession>A0AAU1UMS7</accession>
<keyword evidence="3 5" id="KW-1133">Transmembrane helix</keyword>
<proteinExistence type="predicted"/>
<evidence type="ECO:0000256" key="2">
    <source>
        <dbReference type="ARBA" id="ARBA00022692"/>
    </source>
</evidence>
<reference evidence="6" key="1">
    <citation type="submission" date="2022-10" db="EMBL/GenBank/DDBJ databases">
        <title>The complete genomes of actinobacterial strains from the NBC collection.</title>
        <authorList>
            <person name="Joergensen T.S."/>
            <person name="Alvarez Arevalo M."/>
            <person name="Sterndorff E.B."/>
            <person name="Faurdal D."/>
            <person name="Vuksanovic O."/>
            <person name="Mourched A.-S."/>
            <person name="Charusanti P."/>
            <person name="Shaw S."/>
            <person name="Blin K."/>
            <person name="Weber T."/>
        </authorList>
    </citation>
    <scope>NUCLEOTIDE SEQUENCE</scope>
    <source>
        <strain evidence="6">NBC_00119</strain>
    </source>
</reference>
<feature type="transmembrane region" description="Helical" evidence="5">
    <location>
        <begin position="231"/>
        <end position="255"/>
    </location>
</feature>
<dbReference type="EMBL" id="CP108195">
    <property type="protein sequence ID" value="WTS18553.1"/>
    <property type="molecule type" value="Genomic_DNA"/>
</dbReference>
<dbReference type="Gene3D" id="1.20.1530.20">
    <property type="match status" value="1"/>
</dbReference>
<protein>
    <submittedName>
        <fullName evidence="6">Sodium-dependent transporter</fullName>
    </submittedName>
</protein>
<gene>
    <name evidence="6" type="ORF">OHU69_03945</name>
</gene>
<evidence type="ECO:0000313" key="6">
    <source>
        <dbReference type="EMBL" id="WTS18553.1"/>
    </source>
</evidence>
<dbReference type="Pfam" id="PF01758">
    <property type="entry name" value="SBF"/>
    <property type="match status" value="1"/>
</dbReference>